<dbReference type="AlphaFoldDB" id="A0A951QLV6"/>
<proteinExistence type="predicted"/>
<comment type="caution">
    <text evidence="1">The sequence shown here is derived from an EMBL/GenBank/DDBJ whole genome shotgun (WGS) entry which is preliminary data.</text>
</comment>
<dbReference type="InterPro" id="IPR002838">
    <property type="entry name" value="AIM24"/>
</dbReference>
<dbReference type="Gene3D" id="3.60.160.10">
    <property type="entry name" value="Mitochondrial biogenesis AIM24"/>
    <property type="match status" value="1"/>
</dbReference>
<dbReference type="Proteomes" id="UP000729701">
    <property type="component" value="Unassembled WGS sequence"/>
</dbReference>
<gene>
    <name evidence="1" type="ORF">KME60_12740</name>
</gene>
<dbReference type="EMBL" id="JAHHGZ010000011">
    <property type="protein sequence ID" value="MBW4668256.1"/>
    <property type="molecule type" value="Genomic_DNA"/>
</dbReference>
<organism evidence="1 2">
    <name type="scientific">Cyanomargarita calcarea GSE-NOS-MK-12-04C</name>
    <dbReference type="NCBI Taxonomy" id="2839659"/>
    <lineage>
        <taxon>Bacteria</taxon>
        <taxon>Bacillati</taxon>
        <taxon>Cyanobacteriota</taxon>
        <taxon>Cyanophyceae</taxon>
        <taxon>Nostocales</taxon>
        <taxon>Cyanomargaritaceae</taxon>
        <taxon>Cyanomargarita</taxon>
    </lineage>
</organism>
<evidence type="ECO:0000313" key="1">
    <source>
        <dbReference type="EMBL" id="MBW4668256.1"/>
    </source>
</evidence>
<dbReference type="InterPro" id="IPR016031">
    <property type="entry name" value="Trp_RNA-bd_attenuator-like_dom"/>
</dbReference>
<dbReference type="SUPFAM" id="SSF51219">
    <property type="entry name" value="TRAP-like"/>
    <property type="match status" value="1"/>
</dbReference>
<dbReference type="Pfam" id="PF01987">
    <property type="entry name" value="AIM24"/>
    <property type="match status" value="1"/>
</dbReference>
<dbReference type="InterPro" id="IPR036983">
    <property type="entry name" value="AIM24_sf"/>
</dbReference>
<dbReference type="PANTHER" id="PTHR38074:SF1">
    <property type="entry name" value="ALTERED INHERITANCE OF MITOCHONDRIA PROTEIN 24, MITOCHONDRIAL"/>
    <property type="match status" value="1"/>
</dbReference>
<evidence type="ECO:0000313" key="2">
    <source>
        <dbReference type="Proteomes" id="UP000729701"/>
    </source>
</evidence>
<accession>A0A951QLV6</accession>
<name>A0A951QLV6_9CYAN</name>
<reference evidence="1" key="2">
    <citation type="journal article" date="2022" name="Microbiol. Resour. Announc.">
        <title>Metagenome Sequencing to Explore Phylogenomics of Terrestrial Cyanobacteria.</title>
        <authorList>
            <person name="Ward R.D."/>
            <person name="Stajich J.E."/>
            <person name="Johansen J.R."/>
            <person name="Huntemann M."/>
            <person name="Clum A."/>
            <person name="Foster B."/>
            <person name="Foster B."/>
            <person name="Roux S."/>
            <person name="Palaniappan K."/>
            <person name="Varghese N."/>
            <person name="Mukherjee S."/>
            <person name="Reddy T.B.K."/>
            <person name="Daum C."/>
            <person name="Copeland A."/>
            <person name="Chen I.A."/>
            <person name="Ivanova N.N."/>
            <person name="Kyrpides N.C."/>
            <person name="Shapiro N."/>
            <person name="Eloe-Fadrosh E.A."/>
            <person name="Pietrasiak N."/>
        </authorList>
    </citation>
    <scope>NUCLEOTIDE SEQUENCE</scope>
    <source>
        <strain evidence="1">GSE-NOS-MK-12-04C</strain>
    </source>
</reference>
<reference evidence="1" key="1">
    <citation type="submission" date="2021-05" db="EMBL/GenBank/DDBJ databases">
        <authorList>
            <person name="Pietrasiak N."/>
            <person name="Ward R."/>
            <person name="Stajich J.E."/>
            <person name="Kurbessoian T."/>
        </authorList>
    </citation>
    <scope>NUCLEOTIDE SEQUENCE</scope>
    <source>
        <strain evidence="1">GSE-NOS-MK-12-04C</strain>
    </source>
</reference>
<sequence length="288" mass="31429">MANPEDRGFIEPINRNTSPRLQVLDCVSADNFKVEILGYKTLSGINDPQTAQAIYYANQVGMQLKQVKITLEGGEAQIEAGALQYMHGQIQVENKTGGITGLGKAMLNKFITNESAFIPRYRGTGSIYLEPSFSHFMVYYLNNEEIIADKGLFLCGEGSLDVGVAMQKNVSSALLGGEGFFQTKIRDTGICVFELPVPASEVHCVHLNNETLKVDGNFALMRTGRIEFTVEKSAKSIFGTLASGEGLLQTFRGTGKVWLAPTQGVYEQMRMGGIDSLSHTPKSSNTHT</sequence>
<protein>
    <submittedName>
        <fullName evidence="1">AIM24 family protein</fullName>
    </submittedName>
</protein>
<dbReference type="PANTHER" id="PTHR38074">
    <property type="entry name" value="ALTERED INHERITANCE OF MITOCHONDRIA PROTEIN 24, MITOCHONDRIAL"/>
    <property type="match status" value="1"/>
</dbReference>